<evidence type="ECO:0000313" key="2">
    <source>
        <dbReference type="Proteomes" id="UP000595058"/>
    </source>
</evidence>
<proteinExistence type="predicted"/>
<dbReference type="InterPro" id="IPR048188">
    <property type="entry name" value="YmfL-like"/>
</dbReference>
<dbReference type="Proteomes" id="UP000595058">
    <property type="component" value="Chromosome"/>
</dbReference>
<name>A0ABX6XY89_9GAMM</name>
<keyword evidence="2" id="KW-1185">Reference proteome</keyword>
<sequence>MKHAILDSRRKVVSAIIAAYPGGRDCAAARLGLEIKKFDNHAYESAGHRPLTDEQILLLEQQIGTAYLPAYIAAQYGGVFVPLPAAEELDNMELYHRAVDTAKRRGRVDLIIAKALEDGAIDEGEANAILDAHRRYVSARHAEIAAVIVLHTCNDKK</sequence>
<evidence type="ECO:0000313" key="1">
    <source>
        <dbReference type="EMBL" id="QPT19028.1"/>
    </source>
</evidence>
<dbReference type="RefSeq" id="WP_180981612.1">
    <property type="nucleotide sequence ID" value="NZ_CP065720.1"/>
</dbReference>
<gene>
    <name evidence="1" type="ORF">I6G34_06625</name>
</gene>
<accession>A0ABX6XY89</accession>
<dbReference type="NCBIfam" id="NF041471">
    <property type="entry name" value="phage_reg_YmfL"/>
    <property type="match status" value="1"/>
</dbReference>
<protein>
    <recommendedName>
        <fullName evidence="3">Prophage PssSM-01</fullName>
    </recommendedName>
</protein>
<dbReference type="GeneID" id="75212966"/>
<organism evidence="1 2">
    <name type="scientific">Stutzerimonas frequens</name>
    <dbReference type="NCBI Taxonomy" id="2968969"/>
    <lineage>
        <taxon>Bacteria</taxon>
        <taxon>Pseudomonadati</taxon>
        <taxon>Pseudomonadota</taxon>
        <taxon>Gammaproteobacteria</taxon>
        <taxon>Pseudomonadales</taxon>
        <taxon>Pseudomonadaceae</taxon>
        <taxon>Stutzerimonas</taxon>
    </lineage>
</organism>
<reference evidence="1 2" key="1">
    <citation type="submission" date="2020-12" db="EMBL/GenBank/DDBJ databases">
        <title>FDA dAtabase for Regulatory Grade micrObial Sequences (FDA-ARGOS): Supporting development and validation of Infectious Disease Dx tests.</title>
        <authorList>
            <person name="Sproer C."/>
            <person name="Gronow S."/>
            <person name="Severitt S."/>
            <person name="Schroder I."/>
            <person name="Tallon L."/>
            <person name="Sadzewicz L."/>
            <person name="Zhao X."/>
            <person name="Boylan J."/>
            <person name="Ott S."/>
            <person name="Bowen H."/>
            <person name="Vavikolanu K."/>
            <person name="Mehta A."/>
            <person name="Aluvathingal J."/>
            <person name="Nadendla S."/>
            <person name="Lowell S."/>
            <person name="Myers T."/>
            <person name="Yan Y."/>
            <person name="Sichtig H."/>
        </authorList>
    </citation>
    <scope>NUCLEOTIDE SEQUENCE [LARGE SCALE GENOMIC DNA]</scope>
    <source>
        <strain evidence="1 2">FDAARGOS_877</strain>
    </source>
</reference>
<dbReference type="EMBL" id="CP065720">
    <property type="protein sequence ID" value="QPT19028.1"/>
    <property type="molecule type" value="Genomic_DNA"/>
</dbReference>
<evidence type="ECO:0008006" key="3">
    <source>
        <dbReference type="Google" id="ProtNLM"/>
    </source>
</evidence>